<keyword evidence="6" id="KW-0496">Mitochondrion</keyword>
<comment type="similarity">
    <text evidence="2">Belongs to the metaxin family.</text>
</comment>
<evidence type="ECO:0000256" key="1">
    <source>
        <dbReference type="ARBA" id="ARBA00004294"/>
    </source>
</evidence>
<dbReference type="GO" id="GO:0007005">
    <property type="term" value="P:mitochondrion organization"/>
    <property type="evidence" value="ECO:0007669"/>
    <property type="project" value="TreeGrafter"/>
</dbReference>
<evidence type="ECO:0000259" key="10">
    <source>
        <dbReference type="Pfam" id="PF17171"/>
    </source>
</evidence>
<evidence type="ECO:0000256" key="5">
    <source>
        <dbReference type="ARBA" id="ARBA00022927"/>
    </source>
</evidence>
<reference evidence="11" key="1">
    <citation type="submission" date="2020-11" db="EMBL/GenBank/DDBJ databases">
        <authorList>
            <consortium name="DOE Joint Genome Institute"/>
            <person name="Ahrendt S."/>
            <person name="Riley R."/>
            <person name="Andreopoulos W."/>
            <person name="LaButti K."/>
            <person name="Pangilinan J."/>
            <person name="Ruiz-duenas F.J."/>
            <person name="Barrasa J.M."/>
            <person name="Sanchez-Garcia M."/>
            <person name="Camarero S."/>
            <person name="Miyauchi S."/>
            <person name="Serrano A."/>
            <person name="Linde D."/>
            <person name="Babiker R."/>
            <person name="Drula E."/>
            <person name="Ayuso-Fernandez I."/>
            <person name="Pacheco R."/>
            <person name="Padilla G."/>
            <person name="Ferreira P."/>
            <person name="Barriuso J."/>
            <person name="Kellner H."/>
            <person name="Castanera R."/>
            <person name="Alfaro M."/>
            <person name="Ramirez L."/>
            <person name="Pisabarro A.G."/>
            <person name="Kuo A."/>
            <person name="Tritt A."/>
            <person name="Lipzen A."/>
            <person name="He G."/>
            <person name="Yan M."/>
            <person name="Ng V."/>
            <person name="Cullen D."/>
            <person name="Martin F."/>
            <person name="Rosso M.-N."/>
            <person name="Henrissat B."/>
            <person name="Hibbett D."/>
            <person name="Martinez A.T."/>
            <person name="Grigoriev I.V."/>
        </authorList>
    </citation>
    <scope>NUCLEOTIDE SEQUENCE</scope>
    <source>
        <strain evidence="11">AH 44721</strain>
    </source>
</reference>
<dbReference type="Pfam" id="PF10568">
    <property type="entry name" value="Tom37"/>
    <property type="match status" value="1"/>
</dbReference>
<dbReference type="InterPro" id="IPR050931">
    <property type="entry name" value="Mito_Protein_Transport_Metaxin"/>
</dbReference>
<keyword evidence="5" id="KW-0653">Protein transport</keyword>
<sequence>MDYTLPTPVIVLHIYPGQWDLPSFDPICTAALLYLQLAIPGQFSLKACSDPDSSPTGQLPFLVHEQQVVNSFSAIVRYVSGLHHASYVNSDLDSHLSASEKSQRNAWFAHVESHLADLVYHNLYVNHENWTKLIHPTLASMLPVPQKYYVPQRIRNMYYPRLLSAGLWRDHVEEKSMEKASLREKFQAKKEDLGKHPAMSRAFEKEKVLEKARADLEIYKELLGDKTYIFHEKLSSLDILIAAHISLLLNPPLPDPLLKDLITTSYPSLASHSQRIYDLAFQSVKATPVATPKPPSLWSLIPSWPKRQSVRKPVGKEDVYYDRMTWGFIGLALGSLAAYLFVVGRNTQIKFVLVEDEVVEEEV</sequence>
<dbReference type="PANTHER" id="PTHR12289">
    <property type="entry name" value="METAXIN RELATED"/>
    <property type="match status" value="1"/>
</dbReference>
<comment type="caution">
    <text evidence="11">The sequence shown here is derived from an EMBL/GenBank/DDBJ whole genome shotgun (WGS) entry which is preliminary data.</text>
</comment>
<evidence type="ECO:0000259" key="9">
    <source>
        <dbReference type="Pfam" id="PF10568"/>
    </source>
</evidence>
<dbReference type="AlphaFoldDB" id="A0A9P5P0V3"/>
<evidence type="ECO:0000256" key="3">
    <source>
        <dbReference type="ARBA" id="ARBA00022448"/>
    </source>
</evidence>
<keyword evidence="7 8" id="KW-0472">Membrane</keyword>
<feature type="domain" description="Mitochondrial outer membrane transport complex Sam37/metaxin N-terminal" evidence="9">
    <location>
        <begin position="28"/>
        <end position="155"/>
    </location>
</feature>
<dbReference type="EMBL" id="JADNYJ010000003">
    <property type="protein sequence ID" value="KAF8911986.1"/>
    <property type="molecule type" value="Genomic_DNA"/>
</dbReference>
<dbReference type="GO" id="GO:0001401">
    <property type="term" value="C:SAM complex"/>
    <property type="evidence" value="ECO:0007669"/>
    <property type="project" value="InterPro"/>
</dbReference>
<organism evidence="11 12">
    <name type="scientific">Gymnopilus junonius</name>
    <name type="common">Spectacular rustgill mushroom</name>
    <name type="synonym">Gymnopilus spectabilis subsp. junonius</name>
    <dbReference type="NCBI Taxonomy" id="109634"/>
    <lineage>
        <taxon>Eukaryota</taxon>
        <taxon>Fungi</taxon>
        <taxon>Dikarya</taxon>
        <taxon>Basidiomycota</taxon>
        <taxon>Agaricomycotina</taxon>
        <taxon>Agaricomycetes</taxon>
        <taxon>Agaricomycetidae</taxon>
        <taxon>Agaricales</taxon>
        <taxon>Agaricineae</taxon>
        <taxon>Hymenogastraceae</taxon>
        <taxon>Gymnopilus</taxon>
    </lineage>
</organism>
<proteinExistence type="inferred from homology"/>
<name>A0A9P5P0V3_GYMJU</name>
<comment type="subcellular location">
    <subcellularLocation>
        <location evidence="1">Mitochondrion outer membrane</location>
    </subcellularLocation>
</comment>
<protein>
    <submittedName>
        <fullName evidence="11">Tom37 C-terminal domain-containing protein</fullName>
    </submittedName>
</protein>
<evidence type="ECO:0000313" key="11">
    <source>
        <dbReference type="EMBL" id="KAF8911986.1"/>
    </source>
</evidence>
<dbReference type="PANTHER" id="PTHR12289:SF41">
    <property type="entry name" value="FAILED AXON CONNECTIONS-RELATED"/>
    <property type="match status" value="1"/>
</dbReference>
<dbReference type="Pfam" id="PF17171">
    <property type="entry name" value="GST_C_6"/>
    <property type="match status" value="1"/>
</dbReference>
<accession>A0A9P5P0V3</accession>
<dbReference type="SUPFAM" id="SSF47616">
    <property type="entry name" value="GST C-terminal domain-like"/>
    <property type="match status" value="1"/>
</dbReference>
<evidence type="ECO:0000256" key="8">
    <source>
        <dbReference type="SAM" id="Phobius"/>
    </source>
</evidence>
<evidence type="ECO:0000256" key="7">
    <source>
        <dbReference type="ARBA" id="ARBA00023136"/>
    </source>
</evidence>
<feature type="domain" description="Metaxin glutathione S-transferase" evidence="10">
    <location>
        <begin position="212"/>
        <end position="276"/>
    </location>
</feature>
<dbReference type="InterPro" id="IPR019564">
    <property type="entry name" value="Sam37/metaxin_N"/>
</dbReference>
<keyword evidence="12" id="KW-1185">Reference proteome</keyword>
<evidence type="ECO:0000256" key="4">
    <source>
        <dbReference type="ARBA" id="ARBA00022787"/>
    </source>
</evidence>
<dbReference type="Gene3D" id="1.20.1050.10">
    <property type="match status" value="1"/>
</dbReference>
<dbReference type="OrthoDB" id="5835136at2759"/>
<keyword evidence="4" id="KW-1000">Mitochondrion outer membrane</keyword>
<keyword evidence="8" id="KW-1133">Transmembrane helix</keyword>
<keyword evidence="3" id="KW-0813">Transport</keyword>
<evidence type="ECO:0000256" key="6">
    <source>
        <dbReference type="ARBA" id="ARBA00023128"/>
    </source>
</evidence>
<evidence type="ECO:0000313" key="12">
    <source>
        <dbReference type="Proteomes" id="UP000724874"/>
    </source>
</evidence>
<dbReference type="InterPro" id="IPR036282">
    <property type="entry name" value="Glutathione-S-Trfase_C_sf"/>
</dbReference>
<feature type="transmembrane region" description="Helical" evidence="8">
    <location>
        <begin position="324"/>
        <end position="343"/>
    </location>
</feature>
<dbReference type="CDD" id="cd03054">
    <property type="entry name" value="GST_N_Metaxin"/>
    <property type="match status" value="1"/>
</dbReference>
<dbReference type="Proteomes" id="UP000724874">
    <property type="component" value="Unassembled WGS sequence"/>
</dbReference>
<dbReference type="GO" id="GO:0015031">
    <property type="term" value="P:protein transport"/>
    <property type="evidence" value="ECO:0007669"/>
    <property type="project" value="UniProtKB-KW"/>
</dbReference>
<gene>
    <name evidence="11" type="ORF">CPB84DRAFT_1760952</name>
</gene>
<evidence type="ECO:0000256" key="2">
    <source>
        <dbReference type="ARBA" id="ARBA00009170"/>
    </source>
</evidence>
<keyword evidence="8" id="KW-0812">Transmembrane</keyword>
<dbReference type="InterPro" id="IPR033468">
    <property type="entry name" value="Metaxin_GST"/>
</dbReference>